<organism evidence="1">
    <name type="scientific">Fusarium oxysporum f. sp. vasinfectum 25433</name>
    <dbReference type="NCBI Taxonomy" id="1089449"/>
    <lineage>
        <taxon>Eukaryota</taxon>
        <taxon>Fungi</taxon>
        <taxon>Dikarya</taxon>
        <taxon>Ascomycota</taxon>
        <taxon>Pezizomycotina</taxon>
        <taxon>Sordariomycetes</taxon>
        <taxon>Hypocreomycetidae</taxon>
        <taxon>Hypocreales</taxon>
        <taxon>Nectriaceae</taxon>
        <taxon>Fusarium</taxon>
        <taxon>Fusarium oxysporum species complex</taxon>
    </lineage>
</organism>
<dbReference type="OrthoDB" id="3920481at2759"/>
<evidence type="ECO:0000313" key="1">
    <source>
        <dbReference type="EMBL" id="EXM15410.1"/>
    </source>
</evidence>
<proteinExistence type="predicted"/>
<reference evidence="1" key="2">
    <citation type="submission" date="2012-05" db="EMBL/GenBank/DDBJ databases">
        <title>The Genome Annotation of Fusarium oxysporum Cotton.</title>
        <authorList>
            <consortium name="The Broad Institute Genomics Platform"/>
            <person name="Ma L.-J."/>
            <person name="Corby-Kistler H."/>
            <person name="Broz K."/>
            <person name="Gale L.R."/>
            <person name="Jonkers W."/>
            <person name="O'Donnell K."/>
            <person name="Ploetz R."/>
            <person name="Steinberg C."/>
            <person name="Schwartz D.C."/>
            <person name="VanEtten H."/>
            <person name="Zhou S."/>
            <person name="Young S.K."/>
            <person name="Zeng Q."/>
            <person name="Gargeya S."/>
            <person name="Fitzgerald M."/>
            <person name="Abouelleil A."/>
            <person name="Alvarado L."/>
            <person name="Chapman S.B."/>
            <person name="Gainer-Dewar J."/>
            <person name="Goldberg J."/>
            <person name="Griggs A."/>
            <person name="Gujja S."/>
            <person name="Hansen M."/>
            <person name="Howarth C."/>
            <person name="Imamovic A."/>
            <person name="Ireland A."/>
            <person name="Larimer J."/>
            <person name="McCowan C."/>
            <person name="Murphy C."/>
            <person name="Pearson M."/>
            <person name="Poon T.W."/>
            <person name="Priest M."/>
            <person name="Roberts A."/>
            <person name="Saif S."/>
            <person name="Shea T."/>
            <person name="Sykes S."/>
            <person name="Wortman J."/>
            <person name="Nusbaum C."/>
            <person name="Birren B."/>
        </authorList>
    </citation>
    <scope>NUCLEOTIDE SEQUENCE</scope>
    <source>
        <strain evidence="1">25433</strain>
    </source>
</reference>
<reference evidence="1" key="1">
    <citation type="submission" date="2011-11" db="EMBL/GenBank/DDBJ databases">
        <title>The Genome Sequence of Fusarium oxysporum Cotton.</title>
        <authorList>
            <consortium name="The Broad Institute Genome Sequencing Platform"/>
            <person name="Ma L.-J."/>
            <person name="Gale L.R."/>
            <person name="Schwartz D.C."/>
            <person name="Zhou S."/>
            <person name="Corby-Kistler H."/>
            <person name="Young S.K."/>
            <person name="Zeng Q."/>
            <person name="Gargeya S."/>
            <person name="Fitzgerald M."/>
            <person name="Haas B."/>
            <person name="Abouelleil A."/>
            <person name="Alvarado L."/>
            <person name="Arachchi H.M."/>
            <person name="Berlin A."/>
            <person name="Brown A."/>
            <person name="Chapman S.B."/>
            <person name="Chen Z."/>
            <person name="Dunbar C."/>
            <person name="Freedman E."/>
            <person name="Gearin G."/>
            <person name="Goldberg J."/>
            <person name="Griggs A."/>
            <person name="Gujja S."/>
            <person name="Heiman D."/>
            <person name="Howarth C."/>
            <person name="Larson L."/>
            <person name="Lui A."/>
            <person name="MacDonald P.J.P."/>
            <person name="Montmayeur A."/>
            <person name="Murphy C."/>
            <person name="Neiman D."/>
            <person name="Pearson M."/>
            <person name="Priest M."/>
            <person name="Roberts A."/>
            <person name="Saif S."/>
            <person name="Shea T."/>
            <person name="Shenoy N."/>
            <person name="Sisk P."/>
            <person name="Stolte C."/>
            <person name="Sykes S."/>
            <person name="Wortman J."/>
            <person name="Nusbaum C."/>
            <person name="Birren B."/>
        </authorList>
    </citation>
    <scope>NUCLEOTIDE SEQUENCE [LARGE SCALE GENOMIC DNA]</scope>
    <source>
        <strain evidence="1">25433</strain>
    </source>
</reference>
<name>X0M425_FUSOX</name>
<accession>X0M425</accession>
<dbReference type="HOGENOM" id="CLU_202045_0_0_1"/>
<evidence type="ECO:0008006" key="2">
    <source>
        <dbReference type="Google" id="ProtNLM"/>
    </source>
</evidence>
<dbReference type="AlphaFoldDB" id="X0M425"/>
<protein>
    <recommendedName>
        <fullName evidence="2">LIM zinc-binding domain-containing protein</fullName>
    </recommendedName>
</protein>
<dbReference type="Proteomes" id="UP000030701">
    <property type="component" value="Unassembled WGS sequence"/>
</dbReference>
<sequence length="56" mass="6285">MDSIQLPVASVEVLRCMRCARSVEATSTDDIIAMGMVRIAHNLYYCERCAKMVGYI</sequence>
<dbReference type="EMBL" id="JH658021">
    <property type="protein sequence ID" value="EXM15410.1"/>
    <property type="molecule type" value="Genomic_DNA"/>
</dbReference>
<gene>
    <name evidence="1" type="ORF">FOTG_16250</name>
</gene>